<evidence type="ECO:0000313" key="2">
    <source>
        <dbReference type="EMBL" id="KAL0355969.1"/>
    </source>
</evidence>
<dbReference type="EMBL" id="JACGWJ010000017">
    <property type="protein sequence ID" value="KAL0355969.1"/>
    <property type="molecule type" value="Genomic_DNA"/>
</dbReference>
<feature type="region of interest" description="Disordered" evidence="1">
    <location>
        <begin position="63"/>
        <end position="127"/>
    </location>
</feature>
<evidence type="ECO:0000256" key="1">
    <source>
        <dbReference type="SAM" id="MobiDB-lite"/>
    </source>
</evidence>
<organism evidence="2">
    <name type="scientific">Sesamum radiatum</name>
    <name type="common">Black benniseed</name>
    <dbReference type="NCBI Taxonomy" id="300843"/>
    <lineage>
        <taxon>Eukaryota</taxon>
        <taxon>Viridiplantae</taxon>
        <taxon>Streptophyta</taxon>
        <taxon>Embryophyta</taxon>
        <taxon>Tracheophyta</taxon>
        <taxon>Spermatophyta</taxon>
        <taxon>Magnoliopsida</taxon>
        <taxon>eudicotyledons</taxon>
        <taxon>Gunneridae</taxon>
        <taxon>Pentapetalae</taxon>
        <taxon>asterids</taxon>
        <taxon>lamiids</taxon>
        <taxon>Lamiales</taxon>
        <taxon>Pedaliaceae</taxon>
        <taxon>Sesamum</taxon>
    </lineage>
</organism>
<dbReference type="AlphaFoldDB" id="A0AAW2PIH1"/>
<comment type="caution">
    <text evidence="2">The sequence shown here is derived from an EMBL/GenBank/DDBJ whole genome shotgun (WGS) entry which is preliminary data.</text>
</comment>
<proteinExistence type="predicted"/>
<accession>A0AAW2PIH1</accession>
<protein>
    <recommendedName>
        <fullName evidence="3">Reverse transcriptase Ty1/copia-type domain-containing protein</fullName>
    </recommendedName>
</protein>
<sequence>MKGEENQTQIQEDPLQANFAQLDILLDLETKRVIAVGKLYKNLDVVFHEDVFPFASTPIQPIPESTTFPPLYTDDNDDQPQYTSPYSPLPSTSPNPSVSQLPTATYDLSQSPHTPPSSSSINPTPLYIPPPRRSLRASQKPAWLDDYVCHCKTNSDTSCLPIHYKSAHMSFVALLSSVQKPRNYLEARKDAKWVGAMFEELTALDKNDTWELVPLPPGKKAIGCRWVFKLKLNQIVVCSVTRLAW</sequence>
<evidence type="ECO:0008006" key="3">
    <source>
        <dbReference type="Google" id="ProtNLM"/>
    </source>
</evidence>
<reference evidence="2" key="1">
    <citation type="submission" date="2020-06" db="EMBL/GenBank/DDBJ databases">
        <authorList>
            <person name="Li T."/>
            <person name="Hu X."/>
            <person name="Zhang T."/>
            <person name="Song X."/>
            <person name="Zhang H."/>
            <person name="Dai N."/>
            <person name="Sheng W."/>
            <person name="Hou X."/>
            <person name="Wei L."/>
        </authorList>
    </citation>
    <scope>NUCLEOTIDE SEQUENCE</scope>
    <source>
        <strain evidence="2">G02</strain>
        <tissue evidence="2">Leaf</tissue>
    </source>
</reference>
<feature type="compositionally biased region" description="Low complexity" evidence="1">
    <location>
        <begin position="109"/>
        <end position="125"/>
    </location>
</feature>
<name>A0AAW2PIH1_SESRA</name>
<gene>
    <name evidence="2" type="ORF">Sradi_4043800</name>
</gene>
<reference evidence="2" key="2">
    <citation type="journal article" date="2024" name="Plant">
        <title>Genomic evolution and insights into agronomic trait innovations of Sesamum species.</title>
        <authorList>
            <person name="Miao H."/>
            <person name="Wang L."/>
            <person name="Qu L."/>
            <person name="Liu H."/>
            <person name="Sun Y."/>
            <person name="Le M."/>
            <person name="Wang Q."/>
            <person name="Wei S."/>
            <person name="Zheng Y."/>
            <person name="Lin W."/>
            <person name="Duan Y."/>
            <person name="Cao H."/>
            <person name="Xiong S."/>
            <person name="Wang X."/>
            <person name="Wei L."/>
            <person name="Li C."/>
            <person name="Ma Q."/>
            <person name="Ju M."/>
            <person name="Zhao R."/>
            <person name="Li G."/>
            <person name="Mu C."/>
            <person name="Tian Q."/>
            <person name="Mei H."/>
            <person name="Zhang T."/>
            <person name="Gao T."/>
            <person name="Zhang H."/>
        </authorList>
    </citation>
    <scope>NUCLEOTIDE SEQUENCE</scope>
    <source>
        <strain evidence="2">G02</strain>
    </source>
</reference>